<evidence type="ECO:0000313" key="10">
    <source>
        <dbReference type="Proteomes" id="UP000333828"/>
    </source>
</evidence>
<protein>
    <submittedName>
        <fullName evidence="9">EscS/YscS/HrcS family type III secretion system export apparatus protein</fullName>
    </submittedName>
</protein>
<evidence type="ECO:0000256" key="5">
    <source>
        <dbReference type="ARBA" id="ARBA00022989"/>
    </source>
</evidence>
<dbReference type="EMBL" id="CABPSI010000005">
    <property type="protein sequence ID" value="VVE48176.1"/>
    <property type="molecule type" value="Genomic_DNA"/>
</dbReference>
<keyword evidence="6" id="KW-0843">Virulence</keyword>
<dbReference type="PRINTS" id="PR00952">
    <property type="entry name" value="TYPE3IMQPROT"/>
</dbReference>
<dbReference type="GO" id="GO:0005886">
    <property type="term" value="C:plasma membrane"/>
    <property type="evidence" value="ECO:0007669"/>
    <property type="project" value="UniProtKB-SubCell"/>
</dbReference>
<keyword evidence="7 8" id="KW-0472">Membrane</keyword>
<dbReference type="AlphaFoldDB" id="A0A5E4YH66"/>
<evidence type="ECO:0000256" key="2">
    <source>
        <dbReference type="ARBA" id="ARBA00006156"/>
    </source>
</evidence>
<dbReference type="RefSeq" id="WP_150685981.1">
    <property type="nucleotide sequence ID" value="NZ_CABPSI010000005.1"/>
</dbReference>
<dbReference type="PIRSF" id="PIRSF004669">
    <property type="entry name" value="FliQ"/>
    <property type="match status" value="1"/>
</dbReference>
<dbReference type="InterPro" id="IPR002191">
    <property type="entry name" value="Bac_export_3"/>
</dbReference>
<name>A0A5E4YH66_9BURK</name>
<evidence type="ECO:0000313" key="9">
    <source>
        <dbReference type="EMBL" id="VVE48176.1"/>
    </source>
</evidence>
<dbReference type="PANTHER" id="PTHR34040">
    <property type="entry name" value="FLAGELLAR BIOSYNTHETIC PROTEIN FLIQ"/>
    <property type="match status" value="1"/>
</dbReference>
<reference evidence="9 10" key="1">
    <citation type="submission" date="2019-08" db="EMBL/GenBank/DDBJ databases">
        <authorList>
            <person name="Peeters C."/>
        </authorList>
    </citation>
    <scope>NUCLEOTIDE SEQUENCE [LARGE SCALE GENOMIC DNA]</scope>
    <source>
        <strain evidence="9 10">LMG 31115</strain>
    </source>
</reference>
<keyword evidence="3" id="KW-1003">Cell membrane</keyword>
<evidence type="ECO:0000256" key="3">
    <source>
        <dbReference type="ARBA" id="ARBA00022475"/>
    </source>
</evidence>
<feature type="transmembrane region" description="Helical" evidence="8">
    <location>
        <begin position="49"/>
        <end position="69"/>
    </location>
</feature>
<keyword evidence="4 8" id="KW-0812">Transmembrane</keyword>
<evidence type="ECO:0000256" key="1">
    <source>
        <dbReference type="ARBA" id="ARBA00004651"/>
    </source>
</evidence>
<evidence type="ECO:0000256" key="8">
    <source>
        <dbReference type="SAM" id="Phobius"/>
    </source>
</evidence>
<dbReference type="Pfam" id="PF01313">
    <property type="entry name" value="Bac_export_3"/>
    <property type="match status" value="1"/>
</dbReference>
<gene>
    <name evidence="9" type="ORF">PIN31115_04507</name>
</gene>
<proteinExistence type="inferred from homology"/>
<dbReference type="NCBIfam" id="TIGR01403">
    <property type="entry name" value="fliQ_rel_III"/>
    <property type="match status" value="1"/>
</dbReference>
<comment type="similarity">
    <text evidence="2">Belongs to the FliQ/MopD/SpaQ family.</text>
</comment>
<organism evidence="9 10">
    <name type="scientific">Pandoraea iniqua</name>
    <dbReference type="NCBI Taxonomy" id="2508288"/>
    <lineage>
        <taxon>Bacteria</taxon>
        <taxon>Pseudomonadati</taxon>
        <taxon>Pseudomonadota</taxon>
        <taxon>Betaproteobacteria</taxon>
        <taxon>Burkholderiales</taxon>
        <taxon>Burkholderiaceae</taxon>
        <taxon>Pandoraea</taxon>
    </lineage>
</organism>
<dbReference type="InterPro" id="IPR006306">
    <property type="entry name" value="T3SS_HrpO"/>
</dbReference>
<feature type="transmembrane region" description="Helical" evidence="8">
    <location>
        <begin position="12"/>
        <end position="37"/>
    </location>
</feature>
<keyword evidence="10" id="KW-1185">Reference proteome</keyword>
<dbReference type="PANTHER" id="PTHR34040:SF7">
    <property type="entry name" value="SURFACE PRESENTATION OF ANTIGENS PROTEIN SPAQ"/>
    <property type="match status" value="1"/>
</dbReference>
<accession>A0A5E4YH66</accession>
<dbReference type="Proteomes" id="UP000333828">
    <property type="component" value="Unassembled WGS sequence"/>
</dbReference>
<keyword evidence="5 8" id="KW-1133">Transmembrane helix</keyword>
<comment type="subcellular location">
    <subcellularLocation>
        <location evidence="1">Cell membrane</location>
        <topology evidence="1">Multi-pass membrane protein</topology>
    </subcellularLocation>
</comment>
<dbReference type="GO" id="GO:0009306">
    <property type="term" value="P:protein secretion"/>
    <property type="evidence" value="ECO:0007669"/>
    <property type="project" value="InterPro"/>
</dbReference>
<evidence type="ECO:0000256" key="7">
    <source>
        <dbReference type="ARBA" id="ARBA00023136"/>
    </source>
</evidence>
<evidence type="ECO:0000256" key="4">
    <source>
        <dbReference type="ARBA" id="ARBA00022692"/>
    </source>
</evidence>
<evidence type="ECO:0000256" key="6">
    <source>
        <dbReference type="ARBA" id="ARBA00023026"/>
    </source>
</evidence>
<sequence length="88" mass="9538">MTPSEIAMYVNQALYLSLLLSMPTIVAASVVGTLVALIQALTQIQEQTLAYGIKLLAVGLTLFITARWMGAELFRYSEAVFDVLRSAG</sequence>